<accession>A0A6J5ZSG6</accession>
<gene>
    <name evidence="2" type="ORF">UFOPK3522_01142</name>
</gene>
<reference evidence="2" key="1">
    <citation type="submission" date="2020-05" db="EMBL/GenBank/DDBJ databases">
        <authorList>
            <person name="Chiriac C."/>
            <person name="Salcher M."/>
            <person name="Ghai R."/>
            <person name="Kavagutti S V."/>
        </authorList>
    </citation>
    <scope>NUCLEOTIDE SEQUENCE</scope>
</reference>
<organism evidence="2">
    <name type="scientific">freshwater metagenome</name>
    <dbReference type="NCBI Taxonomy" id="449393"/>
    <lineage>
        <taxon>unclassified sequences</taxon>
        <taxon>metagenomes</taxon>
        <taxon>ecological metagenomes</taxon>
    </lineage>
</organism>
<sequence>MEPPKRRSGGFGNCQPGNGRAGQRDRGDAIGLRELRSNVAISEHAGENVGRHASVVEGLVEAHHGERVFQRRLDDDGVAADQRRGALLNVELDREVERKNCRHYAEWLAARVYEVVVNALEALCWQHAPPGGAARLACVAAQQADRCAYLKLRLVYRLPCLRCEQQRQLVALRVEQVGGGFKQRRSIGDGPPRPFRLRLARSSDDHADLIDRGQLNLAEQSSAVRAGDFE</sequence>
<name>A0A6J5ZSG6_9ZZZZ</name>
<proteinExistence type="predicted"/>
<protein>
    <submittedName>
        <fullName evidence="2">Unannotated protein</fullName>
    </submittedName>
</protein>
<evidence type="ECO:0000313" key="2">
    <source>
        <dbReference type="EMBL" id="CAB4345644.1"/>
    </source>
</evidence>
<dbReference type="AlphaFoldDB" id="A0A6J5ZSG6"/>
<dbReference type="EMBL" id="CAESAO010000106">
    <property type="protein sequence ID" value="CAB4345644.1"/>
    <property type="molecule type" value="Genomic_DNA"/>
</dbReference>
<evidence type="ECO:0000256" key="1">
    <source>
        <dbReference type="SAM" id="MobiDB-lite"/>
    </source>
</evidence>
<feature type="region of interest" description="Disordered" evidence="1">
    <location>
        <begin position="1"/>
        <end position="26"/>
    </location>
</feature>